<evidence type="ECO:0000256" key="4">
    <source>
        <dbReference type="HAMAP-Rule" id="MF_01082"/>
    </source>
</evidence>
<keyword evidence="7" id="KW-1185">Reference proteome</keyword>
<dbReference type="AlphaFoldDB" id="A0A1Y0IAY8"/>
<dbReference type="InterPro" id="IPR020119">
    <property type="entry name" value="PsdUridine_synth_TruD_CS"/>
</dbReference>
<name>A0A1Y0IAY8_9GAMM</name>
<dbReference type="Proteomes" id="UP000196027">
    <property type="component" value="Chromosome"/>
</dbReference>
<dbReference type="PANTHER" id="PTHR47811:SF1">
    <property type="entry name" value="TRNA PSEUDOURIDINE SYNTHASE D"/>
    <property type="match status" value="1"/>
</dbReference>
<accession>A0A1Y0IAY8</accession>
<keyword evidence="3 4" id="KW-0413">Isomerase</keyword>
<evidence type="ECO:0000313" key="6">
    <source>
        <dbReference type="EMBL" id="ARU57668.1"/>
    </source>
</evidence>
<sequence length="332" mass="37660">MNDSVETSKPSFALNWPYAYGIPEASGIIRSTNSDFQVEEILGWQPEGVGEHFYLLIEKDGQNTQFIARRIGNYAQVRTMDVGFSGMKDRHAVTRQWFSIYLKNSSDPVVENWDLPGAKILDVSRHSKKLRRGQHIANRFQLVIRQFSGDSALLENRLSAIRDRGVPNYFGEQRFGRDLHNLNVAHEWFSGERKIRVKDGGMYLSAARSYLFNQLLAHRVTQQSWQAPIPGDAEINGGLAGSLFGEKNCLETLDAEANRNRVIEAWPVFSEGLVRNRIQNAYREFVLQPTDMSWALDGDTLSITFVLPTGSFATAVLREVLNYQEFEVKPAV</sequence>
<comment type="catalytic activity">
    <reaction evidence="4">
        <text>uridine(13) in tRNA = pseudouridine(13) in tRNA</text>
        <dbReference type="Rhea" id="RHEA:42540"/>
        <dbReference type="Rhea" id="RHEA-COMP:10105"/>
        <dbReference type="Rhea" id="RHEA-COMP:10106"/>
        <dbReference type="ChEBI" id="CHEBI:65314"/>
        <dbReference type="ChEBI" id="CHEBI:65315"/>
        <dbReference type="EC" id="5.4.99.27"/>
    </reaction>
</comment>
<protein>
    <recommendedName>
        <fullName evidence="4">tRNA pseudouridine synthase D</fullName>
        <ecNumber evidence="4">5.4.99.27</ecNumber>
    </recommendedName>
    <alternativeName>
        <fullName evidence="4">tRNA pseudouridine(13) synthase</fullName>
    </alternativeName>
    <alternativeName>
        <fullName evidence="4">tRNA pseudouridylate synthase D</fullName>
    </alternativeName>
    <alternativeName>
        <fullName evidence="4">tRNA-uridine isomerase D</fullName>
    </alternativeName>
</protein>
<dbReference type="Gene3D" id="3.30.2350.20">
    <property type="entry name" value="TruD, catalytic domain"/>
    <property type="match status" value="2"/>
</dbReference>
<dbReference type="GO" id="GO:0031119">
    <property type="term" value="P:tRNA pseudouridine synthesis"/>
    <property type="evidence" value="ECO:0007669"/>
    <property type="project" value="UniProtKB-UniRule"/>
</dbReference>
<dbReference type="PROSITE" id="PS01268">
    <property type="entry name" value="UPF0024"/>
    <property type="match status" value="1"/>
</dbReference>
<dbReference type="EC" id="5.4.99.27" evidence="4"/>
<evidence type="ECO:0000313" key="7">
    <source>
        <dbReference type="Proteomes" id="UP000196027"/>
    </source>
</evidence>
<dbReference type="PANTHER" id="PTHR47811">
    <property type="entry name" value="TRNA PSEUDOURIDINE SYNTHASE D"/>
    <property type="match status" value="1"/>
</dbReference>
<feature type="domain" description="TRUD" evidence="5">
    <location>
        <begin position="165"/>
        <end position="288"/>
    </location>
</feature>
<reference evidence="6 7" key="1">
    <citation type="submission" date="2017-05" db="EMBL/GenBank/DDBJ databases">
        <title>Genomic insights into alkan degradation activity of Oleiphilus messinensis.</title>
        <authorList>
            <person name="Kozyavkin S.A."/>
            <person name="Slesarev A.I."/>
            <person name="Golyshin P.N."/>
            <person name="Korzhenkov A."/>
            <person name="Golyshina O.N."/>
            <person name="Toshchakov S.V."/>
        </authorList>
    </citation>
    <scope>NUCLEOTIDE SEQUENCE [LARGE SCALE GENOMIC DNA]</scope>
    <source>
        <strain evidence="6 7">ME102</strain>
    </source>
</reference>
<evidence type="ECO:0000259" key="5">
    <source>
        <dbReference type="PROSITE" id="PS50984"/>
    </source>
</evidence>
<dbReference type="GO" id="GO:0003723">
    <property type="term" value="F:RNA binding"/>
    <property type="evidence" value="ECO:0007669"/>
    <property type="project" value="InterPro"/>
</dbReference>
<dbReference type="InterPro" id="IPR001656">
    <property type="entry name" value="PsdUridine_synth_TruD"/>
</dbReference>
<dbReference type="HAMAP" id="MF_01082">
    <property type="entry name" value="TruD"/>
    <property type="match status" value="1"/>
</dbReference>
<dbReference type="InterPro" id="IPR050170">
    <property type="entry name" value="TruD_pseudoU_synthase"/>
</dbReference>
<dbReference type="SUPFAM" id="SSF55120">
    <property type="entry name" value="Pseudouridine synthase"/>
    <property type="match status" value="1"/>
</dbReference>
<keyword evidence="2 4" id="KW-0819">tRNA processing</keyword>
<dbReference type="GO" id="GO:0160150">
    <property type="term" value="F:tRNA pseudouridine(13) synthase activity"/>
    <property type="evidence" value="ECO:0007669"/>
    <property type="project" value="UniProtKB-EC"/>
</dbReference>
<proteinExistence type="inferred from homology"/>
<dbReference type="EMBL" id="CP021425">
    <property type="protein sequence ID" value="ARU57668.1"/>
    <property type="molecule type" value="Genomic_DNA"/>
</dbReference>
<comment type="function">
    <text evidence="4">Responsible for synthesis of pseudouridine from uracil-13 in transfer RNAs.</text>
</comment>
<dbReference type="OrthoDB" id="1550679at2"/>
<evidence type="ECO:0000256" key="2">
    <source>
        <dbReference type="ARBA" id="ARBA00022694"/>
    </source>
</evidence>
<dbReference type="InterPro" id="IPR011760">
    <property type="entry name" value="PsdUridine_synth_TruD_insert"/>
</dbReference>
<gene>
    <name evidence="4" type="primary">truD</name>
    <name evidence="6" type="ORF">OLMES_3641</name>
</gene>
<dbReference type="KEGG" id="ome:OLMES_3641"/>
<dbReference type="InterPro" id="IPR042214">
    <property type="entry name" value="TruD_catalytic"/>
</dbReference>
<dbReference type="Pfam" id="PF01142">
    <property type="entry name" value="TruD"/>
    <property type="match status" value="1"/>
</dbReference>
<comment type="similarity">
    <text evidence="1 4">Belongs to the pseudouridine synthase TruD family.</text>
</comment>
<dbReference type="GO" id="GO:0005829">
    <property type="term" value="C:cytosol"/>
    <property type="evidence" value="ECO:0007669"/>
    <property type="project" value="TreeGrafter"/>
</dbReference>
<dbReference type="RefSeq" id="WP_087462533.1">
    <property type="nucleotide sequence ID" value="NZ_CP021425.1"/>
</dbReference>
<evidence type="ECO:0000256" key="1">
    <source>
        <dbReference type="ARBA" id="ARBA00007953"/>
    </source>
</evidence>
<dbReference type="InterPro" id="IPR020103">
    <property type="entry name" value="PsdUridine_synth_cat_dom_sf"/>
</dbReference>
<organism evidence="6 7">
    <name type="scientific">Oleiphilus messinensis</name>
    <dbReference type="NCBI Taxonomy" id="141451"/>
    <lineage>
        <taxon>Bacteria</taxon>
        <taxon>Pseudomonadati</taxon>
        <taxon>Pseudomonadota</taxon>
        <taxon>Gammaproteobacteria</taxon>
        <taxon>Oceanospirillales</taxon>
        <taxon>Oleiphilaceae</taxon>
        <taxon>Oleiphilus</taxon>
    </lineage>
</organism>
<feature type="active site" description="Nucleophile" evidence="4">
    <location>
        <position position="89"/>
    </location>
</feature>
<evidence type="ECO:0000256" key="3">
    <source>
        <dbReference type="ARBA" id="ARBA00023235"/>
    </source>
</evidence>
<dbReference type="PROSITE" id="PS50984">
    <property type="entry name" value="TRUD"/>
    <property type="match status" value="1"/>
</dbReference>